<dbReference type="InterPro" id="IPR050271">
    <property type="entry name" value="UDP-glycosyltransferase"/>
</dbReference>
<keyword evidence="5" id="KW-1133">Transmembrane helix</keyword>
<keyword evidence="2 4" id="KW-0328">Glycosyltransferase</keyword>
<evidence type="ECO:0000256" key="3">
    <source>
        <dbReference type="ARBA" id="ARBA00022679"/>
    </source>
</evidence>
<dbReference type="OrthoDB" id="5835829at2759"/>
<dbReference type="FunFam" id="3.40.50.2000:FF:000021">
    <property type="entry name" value="UDP-glucuronosyltransferase"/>
    <property type="match status" value="1"/>
</dbReference>
<dbReference type="Proteomes" id="UP000325440">
    <property type="component" value="Unassembled WGS sequence"/>
</dbReference>
<keyword evidence="7" id="KW-1185">Reference proteome</keyword>
<feature type="transmembrane region" description="Helical" evidence="5">
    <location>
        <begin position="479"/>
        <end position="506"/>
    </location>
</feature>
<dbReference type="GO" id="GO:0015020">
    <property type="term" value="F:glucuronosyltransferase activity"/>
    <property type="evidence" value="ECO:0007669"/>
    <property type="project" value="UniProtKB-EC"/>
</dbReference>
<reference evidence="6 7" key="1">
    <citation type="submission" date="2019-08" db="EMBL/GenBank/DDBJ databases">
        <authorList>
            <person name="Alioto T."/>
            <person name="Alioto T."/>
            <person name="Gomez Garrido J."/>
        </authorList>
    </citation>
    <scope>NUCLEOTIDE SEQUENCE [LARGE SCALE GENOMIC DNA]</scope>
</reference>
<dbReference type="GO" id="GO:0016020">
    <property type="term" value="C:membrane"/>
    <property type="evidence" value="ECO:0007669"/>
    <property type="project" value="UniProtKB-SubCell"/>
</dbReference>
<name>A0A5E4MS01_9HEMI</name>
<evidence type="ECO:0000313" key="6">
    <source>
        <dbReference type="EMBL" id="VVC33683.1"/>
    </source>
</evidence>
<evidence type="ECO:0000256" key="4">
    <source>
        <dbReference type="RuleBase" id="RU003718"/>
    </source>
</evidence>
<dbReference type="PROSITE" id="PS00375">
    <property type="entry name" value="UDPGT"/>
    <property type="match status" value="1"/>
</dbReference>
<comment type="similarity">
    <text evidence="1 4">Belongs to the UDP-glycosyltransferase family.</text>
</comment>
<dbReference type="Gene3D" id="3.40.50.2000">
    <property type="entry name" value="Glycogen Phosphorylase B"/>
    <property type="match status" value="2"/>
</dbReference>
<comment type="subcellular location">
    <subcellularLocation>
        <location evidence="5">Membrane</location>
        <topology evidence="5">Single-pass membrane protein</topology>
    </subcellularLocation>
</comment>
<proteinExistence type="inferred from homology"/>
<accession>A0A5E4MS01</accession>
<dbReference type="InterPro" id="IPR035595">
    <property type="entry name" value="UDP_glycos_trans_CS"/>
</dbReference>
<organism evidence="6 7">
    <name type="scientific">Cinara cedri</name>
    <dbReference type="NCBI Taxonomy" id="506608"/>
    <lineage>
        <taxon>Eukaryota</taxon>
        <taxon>Metazoa</taxon>
        <taxon>Ecdysozoa</taxon>
        <taxon>Arthropoda</taxon>
        <taxon>Hexapoda</taxon>
        <taxon>Insecta</taxon>
        <taxon>Pterygota</taxon>
        <taxon>Neoptera</taxon>
        <taxon>Paraneoptera</taxon>
        <taxon>Hemiptera</taxon>
        <taxon>Sternorrhyncha</taxon>
        <taxon>Aphidomorpha</taxon>
        <taxon>Aphidoidea</taxon>
        <taxon>Aphididae</taxon>
        <taxon>Lachninae</taxon>
        <taxon>Cinara</taxon>
    </lineage>
</organism>
<evidence type="ECO:0000256" key="5">
    <source>
        <dbReference type="RuleBase" id="RU362059"/>
    </source>
</evidence>
<dbReference type="EMBL" id="CABPRJ010000972">
    <property type="protein sequence ID" value="VVC33683.1"/>
    <property type="molecule type" value="Genomic_DNA"/>
</dbReference>
<keyword evidence="5" id="KW-0472">Membrane</keyword>
<keyword evidence="5" id="KW-0812">Transmembrane</keyword>
<keyword evidence="3 4" id="KW-0808">Transferase</keyword>
<dbReference type="InterPro" id="IPR002213">
    <property type="entry name" value="UDP_glucos_trans"/>
</dbReference>
<dbReference type="EC" id="2.4.1.17" evidence="5"/>
<dbReference type="PANTHER" id="PTHR48043">
    <property type="entry name" value="EG:EG0003.4 PROTEIN-RELATED"/>
    <property type="match status" value="1"/>
</dbReference>
<dbReference type="Pfam" id="PF00201">
    <property type="entry name" value="UDPGT"/>
    <property type="match status" value="1"/>
</dbReference>
<dbReference type="AlphaFoldDB" id="A0A5E4MS01"/>
<dbReference type="PROSITE" id="PS51257">
    <property type="entry name" value="PROKAR_LIPOPROTEIN"/>
    <property type="match status" value="1"/>
</dbReference>
<dbReference type="SUPFAM" id="SSF53756">
    <property type="entry name" value="UDP-Glycosyltransferase/glycogen phosphorylase"/>
    <property type="match status" value="1"/>
</dbReference>
<gene>
    <name evidence="6" type="ORF">CINCED_3A021473</name>
</gene>
<evidence type="ECO:0000256" key="2">
    <source>
        <dbReference type="ARBA" id="ARBA00022676"/>
    </source>
</evidence>
<comment type="catalytic activity">
    <reaction evidence="5">
        <text>glucuronate acceptor + UDP-alpha-D-glucuronate = acceptor beta-D-glucuronoside + UDP + H(+)</text>
        <dbReference type="Rhea" id="RHEA:21032"/>
        <dbReference type="ChEBI" id="CHEBI:15378"/>
        <dbReference type="ChEBI" id="CHEBI:58052"/>
        <dbReference type="ChEBI" id="CHEBI:58223"/>
        <dbReference type="ChEBI" id="CHEBI:132367"/>
        <dbReference type="ChEBI" id="CHEBI:132368"/>
        <dbReference type="EC" id="2.4.1.17"/>
    </reaction>
</comment>
<evidence type="ECO:0000256" key="1">
    <source>
        <dbReference type="ARBA" id="ARBA00009995"/>
    </source>
</evidence>
<sequence length="523" mass="60056">MAYYQKSNTLCSPIFIILIFSLACSWISPAVENARILAVETEYAQSHWNFMSFVLRELSNTGHHVTVFTPFPDGGNRDNYTEVDTSKEFPSVLEMDLVETLSLWRKPTAMVKNAIKSARQFCDILYDNAQMKKIMENHKNHMFDLVIIETHGVNCVSYLATKLNLPMIYIIPSPMITYAERFFHGHIPNPATISSLCYGHAFPKTFYQRLENTVLSVYSLLFINFDEWIIKFINQKPHHSITRYYQPSLIFVNSHYITEASRPFPPSVVQIGGIHLKPVKNMSKDILEFIENSPHGVVLFAFGATIKISAIPEDTMKKLKKALAQVPQRILMKYEGEMKNKPKNVMTAKWLPQRDILMHPNTKLFISHGGISSIYETVDAGVPVLGFPLFYDQPKNIDNLVNAGMAISMDIESVREDAFLRNVLELVNNPKYAKNAKITSERFKDRPMSPEKSVAYWTDYVVRHKGAPHLKSHATNLTWYQYLLLDVISVVIVFVVIILFILYTVLKNIHSYILKYKTKAKRE</sequence>
<dbReference type="PANTHER" id="PTHR48043:SF145">
    <property type="entry name" value="FI06409P-RELATED"/>
    <property type="match status" value="1"/>
</dbReference>
<dbReference type="CDD" id="cd03784">
    <property type="entry name" value="GT1_Gtf-like"/>
    <property type="match status" value="1"/>
</dbReference>
<protein>
    <recommendedName>
        <fullName evidence="5">UDP-glucuronosyltransferase</fullName>
        <ecNumber evidence="5">2.4.1.17</ecNumber>
    </recommendedName>
</protein>
<evidence type="ECO:0000313" key="7">
    <source>
        <dbReference type="Proteomes" id="UP000325440"/>
    </source>
</evidence>